<evidence type="ECO:0000256" key="2">
    <source>
        <dbReference type="ARBA" id="ARBA00011900"/>
    </source>
</evidence>
<feature type="domain" description="DNA methylase adenine-specific" evidence="9">
    <location>
        <begin position="135"/>
        <end position="441"/>
    </location>
</feature>
<dbReference type="InterPro" id="IPR029063">
    <property type="entry name" value="SAM-dependent_MTases_sf"/>
</dbReference>
<comment type="caution">
    <text evidence="11">The sequence shown here is derived from an EMBL/GenBank/DDBJ whole genome shotgun (WGS) entry which is preliminary data.</text>
</comment>
<evidence type="ECO:0000313" key="11">
    <source>
        <dbReference type="EMBL" id="RBA31237.1"/>
    </source>
</evidence>
<proteinExistence type="inferred from homology"/>
<evidence type="ECO:0000256" key="8">
    <source>
        <dbReference type="SAM" id="Coils"/>
    </source>
</evidence>
<dbReference type="PANTHER" id="PTHR42933">
    <property type="entry name" value="SLR6095 PROTEIN"/>
    <property type="match status" value="1"/>
</dbReference>
<dbReference type="GO" id="GO:0003677">
    <property type="term" value="F:DNA binding"/>
    <property type="evidence" value="ECO:0007669"/>
    <property type="project" value="InterPro"/>
</dbReference>
<feature type="domain" description="N6 adenine-specific DNA methyltransferase N-terminal" evidence="10">
    <location>
        <begin position="10"/>
        <end position="122"/>
    </location>
</feature>
<evidence type="ECO:0000259" key="9">
    <source>
        <dbReference type="Pfam" id="PF02384"/>
    </source>
</evidence>
<dbReference type="PRINTS" id="PR00507">
    <property type="entry name" value="N12N6MTFRASE"/>
</dbReference>
<dbReference type="InterPro" id="IPR038333">
    <property type="entry name" value="T1MK-like_N_sf"/>
</dbReference>
<dbReference type="InterPro" id="IPR002052">
    <property type="entry name" value="DNA_methylase_N6_adenine_CS"/>
</dbReference>
<dbReference type="GO" id="GO:0008170">
    <property type="term" value="F:N-methyltransferase activity"/>
    <property type="evidence" value="ECO:0007669"/>
    <property type="project" value="InterPro"/>
</dbReference>
<evidence type="ECO:0000256" key="4">
    <source>
        <dbReference type="ARBA" id="ARBA00022679"/>
    </source>
</evidence>
<dbReference type="Pfam" id="PF02384">
    <property type="entry name" value="N6_Mtase"/>
    <property type="match status" value="1"/>
</dbReference>
<accession>A0A365P6V9</accession>
<evidence type="ECO:0000256" key="7">
    <source>
        <dbReference type="ARBA" id="ARBA00047942"/>
    </source>
</evidence>
<name>A0A365P6V9_9ACTN</name>
<dbReference type="Proteomes" id="UP000252187">
    <property type="component" value="Unassembled WGS sequence"/>
</dbReference>
<keyword evidence="6" id="KW-0680">Restriction system</keyword>
<dbReference type="GO" id="GO:0009307">
    <property type="term" value="P:DNA restriction-modification system"/>
    <property type="evidence" value="ECO:0007669"/>
    <property type="project" value="UniProtKB-KW"/>
</dbReference>
<protein>
    <recommendedName>
        <fullName evidence="2">site-specific DNA-methyltransferase (adenine-specific)</fullName>
        <ecNumber evidence="2">2.1.1.72</ecNumber>
    </recommendedName>
</protein>
<evidence type="ECO:0000256" key="5">
    <source>
        <dbReference type="ARBA" id="ARBA00022691"/>
    </source>
</evidence>
<dbReference type="Pfam" id="PF12161">
    <property type="entry name" value="HsdM_N"/>
    <property type="match status" value="1"/>
</dbReference>
<keyword evidence="3 11" id="KW-0489">Methyltransferase</keyword>
<evidence type="ECO:0000259" key="10">
    <source>
        <dbReference type="Pfam" id="PF12161"/>
    </source>
</evidence>
<dbReference type="InterPro" id="IPR051537">
    <property type="entry name" value="DNA_Adenine_Mtase"/>
</dbReference>
<comment type="similarity">
    <text evidence="1">Belongs to the N(4)/N(6)-methyltransferase family.</text>
</comment>
<evidence type="ECO:0000256" key="3">
    <source>
        <dbReference type="ARBA" id="ARBA00022603"/>
    </source>
</evidence>
<dbReference type="SUPFAM" id="SSF53335">
    <property type="entry name" value="S-adenosyl-L-methionine-dependent methyltransferases"/>
    <property type="match status" value="1"/>
</dbReference>
<evidence type="ECO:0000313" key="12">
    <source>
        <dbReference type="Proteomes" id="UP000252187"/>
    </source>
</evidence>
<dbReference type="InterPro" id="IPR003356">
    <property type="entry name" value="DNA_methylase_A-5"/>
</dbReference>
<dbReference type="PROSITE" id="PS00092">
    <property type="entry name" value="N6_MTASE"/>
    <property type="match status" value="1"/>
</dbReference>
<keyword evidence="5" id="KW-0949">S-adenosyl-L-methionine</keyword>
<dbReference type="Gene3D" id="1.20.1260.30">
    <property type="match status" value="1"/>
</dbReference>
<dbReference type="Gene3D" id="3.40.50.150">
    <property type="entry name" value="Vaccinia Virus protein VP39"/>
    <property type="match status" value="1"/>
</dbReference>
<gene>
    <name evidence="11" type="ORF">DQ226_16020</name>
</gene>
<dbReference type="PANTHER" id="PTHR42933:SF3">
    <property type="entry name" value="TYPE I RESTRICTION ENZYME MJAVIII METHYLASE SUBUNIT"/>
    <property type="match status" value="1"/>
</dbReference>
<dbReference type="NCBIfam" id="TIGR00497">
    <property type="entry name" value="hsdM"/>
    <property type="match status" value="1"/>
</dbReference>
<keyword evidence="4 11" id="KW-0808">Transferase</keyword>
<evidence type="ECO:0000256" key="1">
    <source>
        <dbReference type="ARBA" id="ARBA00006594"/>
    </source>
</evidence>
<dbReference type="InterPro" id="IPR004546">
    <property type="entry name" value="Restrct_endonuc_T1M"/>
</dbReference>
<dbReference type="GO" id="GO:0032259">
    <property type="term" value="P:methylation"/>
    <property type="evidence" value="ECO:0007669"/>
    <property type="project" value="UniProtKB-KW"/>
</dbReference>
<organism evidence="11 12">
    <name type="scientific">Dietzia maris</name>
    <dbReference type="NCBI Taxonomy" id="37915"/>
    <lineage>
        <taxon>Bacteria</taxon>
        <taxon>Bacillati</taxon>
        <taxon>Actinomycetota</taxon>
        <taxon>Actinomycetes</taxon>
        <taxon>Mycobacteriales</taxon>
        <taxon>Dietziaceae</taxon>
        <taxon>Dietzia</taxon>
    </lineage>
</organism>
<dbReference type="EC" id="2.1.1.72" evidence="2"/>
<dbReference type="GO" id="GO:0009007">
    <property type="term" value="F:site-specific DNA-methyltransferase (adenine-specific) activity"/>
    <property type="evidence" value="ECO:0007669"/>
    <property type="project" value="UniProtKB-EC"/>
</dbReference>
<comment type="catalytic activity">
    <reaction evidence="7">
        <text>a 2'-deoxyadenosine in DNA + S-adenosyl-L-methionine = an N(6)-methyl-2'-deoxyadenosine in DNA + S-adenosyl-L-homocysteine + H(+)</text>
        <dbReference type="Rhea" id="RHEA:15197"/>
        <dbReference type="Rhea" id="RHEA-COMP:12418"/>
        <dbReference type="Rhea" id="RHEA-COMP:12419"/>
        <dbReference type="ChEBI" id="CHEBI:15378"/>
        <dbReference type="ChEBI" id="CHEBI:57856"/>
        <dbReference type="ChEBI" id="CHEBI:59789"/>
        <dbReference type="ChEBI" id="CHEBI:90615"/>
        <dbReference type="ChEBI" id="CHEBI:90616"/>
        <dbReference type="EC" id="2.1.1.72"/>
    </reaction>
</comment>
<keyword evidence="8" id="KW-0175">Coiled coil</keyword>
<evidence type="ECO:0000256" key="6">
    <source>
        <dbReference type="ARBA" id="ARBA00022747"/>
    </source>
</evidence>
<feature type="coiled-coil region" evidence="8">
    <location>
        <begin position="634"/>
        <end position="661"/>
    </location>
</feature>
<sequence>MALKKSDLYASLWASCDQLRGGMDASQYKDYILTLLFVKYVSDKAKTDVSSLIEVPAGGSFDDMLAAKGDKEIGDRFNKIIAKLAEANDLRNVIDQADFNDEEKLGKGKEMQDRLSKLVTIFNDLDFRGSRAEGDDLLGDAYEYLMRHFATESGKSKGQFYTPAEVSRILAKVVGIGPNTRQDQTVYDPACGSGSLLLKAAAEAPRGMTIYGQEKDNATWALSKMNMILHGNEIAEIEKGDTITSPQFTKGDHLRTFDYIVMNPPFSVKSWNNGLENDYGRFEYGRPPEKNGDYAFLLHALTSLKSTGKAAIILPHGVLFRGNAEATIRTRLLKQGFIKGIIGLPANLFYGTGIPACVVILDKENAQARTGVFMIDASKGFMKDGNKNRLRSQDIHKIVDTFNKQIEVDRYSRMVPIAEIADPKNDYNLNIPRYIDSSEPEDLQDLSAHLHGGIPDRDLDALQHYWDAFPQLRSQIFAPNRPGYSDLAIDVSAVQQAIFDAPGFHKLRDEATGIVEDWFATHRDTLAGITADTKPNELIATIGDDLLARFKPMPLLDEYNVYEQLMTYWHAQMHDDVYLIMADGWQGATKPRKTIEDKERKLSETPDLVVGSGRSATKYKMDLIPPTLIVARYFADKQATIDNLTAAAEEATRAVEEYIEEHAVEEGLLADAMDDDKISKALVAARLKAIKTGGDPDEVKALQNATKLYNTEAAAKKAVKDAQGELDLTTLKKYGDLTEDDIKALVLDDKWRATVVRHVGGEVEALTLDLIARIQQLGERYAATVSDLDAELTKLETKVADHLAAMGVES</sequence>
<dbReference type="InterPro" id="IPR022749">
    <property type="entry name" value="D12N6_MeTrfase_N"/>
</dbReference>
<dbReference type="AlphaFoldDB" id="A0A365P6V9"/>
<dbReference type="EMBL" id="QNTT01000065">
    <property type="protein sequence ID" value="RBA31237.1"/>
    <property type="molecule type" value="Genomic_DNA"/>
</dbReference>
<reference evidence="11 12" key="1">
    <citation type="submission" date="2018-06" db="EMBL/GenBank/DDBJ databases">
        <title>Whole genome sequencing of four bacterial strains from South Shetland trench revealing bio-synthetic gene clusters.</title>
        <authorList>
            <person name="Abdel-Mageed W.M."/>
            <person name="Lehri B."/>
            <person name="Jarmusch S.A."/>
            <person name="Miranda K."/>
            <person name="Goodfellow M."/>
            <person name="Jaspars M."/>
            <person name="Karlyshev A.V."/>
        </authorList>
    </citation>
    <scope>NUCLEOTIDE SEQUENCE [LARGE SCALE GENOMIC DNA]</scope>
    <source>
        <strain evidence="11 12">SST1</strain>
    </source>
</reference>